<feature type="non-terminal residue" evidence="3">
    <location>
        <position position="84"/>
    </location>
</feature>
<evidence type="ECO:0000256" key="1">
    <source>
        <dbReference type="SAM" id="MobiDB-lite"/>
    </source>
</evidence>
<evidence type="ECO:0000313" key="3">
    <source>
        <dbReference type="EMBL" id="MQL88043.1"/>
    </source>
</evidence>
<organism evidence="3 4">
    <name type="scientific">Colocasia esculenta</name>
    <name type="common">Wild taro</name>
    <name type="synonym">Arum esculentum</name>
    <dbReference type="NCBI Taxonomy" id="4460"/>
    <lineage>
        <taxon>Eukaryota</taxon>
        <taxon>Viridiplantae</taxon>
        <taxon>Streptophyta</taxon>
        <taxon>Embryophyta</taxon>
        <taxon>Tracheophyta</taxon>
        <taxon>Spermatophyta</taxon>
        <taxon>Magnoliopsida</taxon>
        <taxon>Liliopsida</taxon>
        <taxon>Araceae</taxon>
        <taxon>Aroideae</taxon>
        <taxon>Colocasieae</taxon>
        <taxon>Colocasia</taxon>
    </lineage>
</organism>
<evidence type="ECO:0000313" key="4">
    <source>
        <dbReference type="Proteomes" id="UP000652761"/>
    </source>
</evidence>
<comment type="caution">
    <text evidence="3">The sequence shown here is derived from an EMBL/GenBank/DDBJ whole genome shotgun (WGS) entry which is preliminary data.</text>
</comment>
<feature type="region of interest" description="Disordered" evidence="1">
    <location>
        <begin position="61"/>
        <end position="84"/>
    </location>
</feature>
<keyword evidence="2" id="KW-0732">Signal</keyword>
<keyword evidence="4" id="KW-1185">Reference proteome</keyword>
<reference evidence="3" key="1">
    <citation type="submission" date="2017-07" db="EMBL/GenBank/DDBJ databases">
        <title>Taro Niue Genome Assembly and Annotation.</title>
        <authorList>
            <person name="Atibalentja N."/>
            <person name="Keating K."/>
            <person name="Fields C.J."/>
        </authorList>
    </citation>
    <scope>NUCLEOTIDE SEQUENCE</scope>
    <source>
        <strain evidence="3">Niue_2</strain>
        <tissue evidence="3">Leaf</tissue>
    </source>
</reference>
<evidence type="ECO:0000256" key="2">
    <source>
        <dbReference type="SAM" id="SignalP"/>
    </source>
</evidence>
<sequence length="84" mass="9314">LLTLTLALSLFPFVVAAKTSCGGRRDPTADLCLLLRRPLPYLTSSRVTRLKLLQIQGLGEESGSPQYMRGPDSSPHQWDEGVWM</sequence>
<dbReference type="AlphaFoldDB" id="A0A843V5P2"/>
<protein>
    <submittedName>
        <fullName evidence="3">Uncharacterized protein</fullName>
    </submittedName>
</protein>
<accession>A0A843V5P2</accession>
<name>A0A843V5P2_COLES</name>
<dbReference type="EMBL" id="NMUH01001024">
    <property type="protein sequence ID" value="MQL88043.1"/>
    <property type="molecule type" value="Genomic_DNA"/>
</dbReference>
<feature type="non-terminal residue" evidence="3">
    <location>
        <position position="1"/>
    </location>
</feature>
<dbReference type="Proteomes" id="UP000652761">
    <property type="component" value="Unassembled WGS sequence"/>
</dbReference>
<gene>
    <name evidence="3" type="ORF">Taro_020597</name>
</gene>
<feature type="signal peptide" evidence="2">
    <location>
        <begin position="1"/>
        <end position="16"/>
    </location>
</feature>
<feature type="chain" id="PRO_5032991798" evidence="2">
    <location>
        <begin position="17"/>
        <end position="84"/>
    </location>
</feature>
<proteinExistence type="predicted"/>